<reference evidence="2" key="1">
    <citation type="submission" date="2017-08" db="EMBL/GenBank/DDBJ databases">
        <authorList>
            <person name="Varghese N."/>
            <person name="Submissions S."/>
        </authorList>
    </citation>
    <scope>NUCLEOTIDE SEQUENCE [LARGE SCALE GENOMIC DNA]</scope>
    <source>
        <strain evidence="2">JC22</strain>
    </source>
</reference>
<protein>
    <recommendedName>
        <fullName evidence="3">HipA-like C-terminal domain-containing protein</fullName>
    </recommendedName>
</protein>
<dbReference type="EMBL" id="OBMQ01000018">
    <property type="protein sequence ID" value="SOC25366.1"/>
    <property type="molecule type" value="Genomic_DNA"/>
</dbReference>
<accession>A0A285TUD4</accession>
<keyword evidence="2" id="KW-1185">Reference proteome</keyword>
<organism evidence="1 2">
    <name type="scientific">Ureibacillus xyleni</name>
    <dbReference type="NCBI Taxonomy" id="614648"/>
    <lineage>
        <taxon>Bacteria</taxon>
        <taxon>Bacillati</taxon>
        <taxon>Bacillota</taxon>
        <taxon>Bacilli</taxon>
        <taxon>Bacillales</taxon>
        <taxon>Caryophanaceae</taxon>
        <taxon>Ureibacillus</taxon>
    </lineage>
</organism>
<evidence type="ECO:0008006" key="3">
    <source>
        <dbReference type="Google" id="ProtNLM"/>
    </source>
</evidence>
<gene>
    <name evidence="1" type="ORF">SAMN05880501_11883</name>
</gene>
<dbReference type="AlphaFoldDB" id="A0A285TUD4"/>
<evidence type="ECO:0000313" key="1">
    <source>
        <dbReference type="EMBL" id="SOC25366.1"/>
    </source>
</evidence>
<proteinExistence type="predicted"/>
<dbReference type="Proteomes" id="UP000219636">
    <property type="component" value="Unassembled WGS sequence"/>
</dbReference>
<sequence>MYCEEECTTFCATDGKNCINGCDEMEIVNIPNGAERIISTSSKGDQSKWQIGNKWVKQNARGYEGIAEYVASLILVNSTLPLTEYVTYTPCKIGLSNGKIEDGCISSDFRGKYEQEISLERLFEKNFTLTSSIINNAKLSTSEKVTHIIEKVYEFTNLDIAIPLKRMLAFDAFILNEDRHTNNIVFLYDIRENSWKLAPLFDHGLSLLSDVKDYPMNMDLQILKRKIKAKPFNSSFKKQLAVYDGPPFIKVESLKQDILSSPYPLGRIPELLELQLNDPMYEKILIRGTNHD</sequence>
<name>A0A285TUD4_9BACL</name>
<evidence type="ECO:0000313" key="2">
    <source>
        <dbReference type="Proteomes" id="UP000219636"/>
    </source>
</evidence>
<dbReference type="Gene3D" id="1.10.1070.20">
    <property type="match status" value="1"/>
</dbReference>